<dbReference type="GO" id="GO:0006313">
    <property type="term" value="P:DNA transposition"/>
    <property type="evidence" value="ECO:0007669"/>
    <property type="project" value="InterPro"/>
</dbReference>
<dbReference type="AlphaFoldDB" id="A0A2S2DSY6"/>
<dbReference type="KEGG" id="psez:HME7025_01035"/>
<dbReference type="Proteomes" id="UP000245468">
    <property type="component" value="Chromosome"/>
</dbReference>
<dbReference type="EMBL" id="CP029346">
    <property type="protein sequence ID" value="AWL08967.1"/>
    <property type="molecule type" value="Genomic_DNA"/>
</dbReference>
<dbReference type="InterPro" id="IPR036388">
    <property type="entry name" value="WH-like_DNA-bd_sf"/>
</dbReference>
<evidence type="ECO:0000313" key="4">
    <source>
        <dbReference type="EMBL" id="AWL08967.1"/>
    </source>
</evidence>
<dbReference type="GO" id="GO:0004803">
    <property type="term" value="F:transposase activity"/>
    <property type="evidence" value="ECO:0007669"/>
    <property type="project" value="InterPro"/>
</dbReference>
<evidence type="ECO:0000313" key="5">
    <source>
        <dbReference type="EMBL" id="AWL09473.1"/>
    </source>
</evidence>
<dbReference type="RefSeq" id="WP_109322220.1">
    <property type="nucleotide sequence ID" value="NZ_CP029346.1"/>
</dbReference>
<dbReference type="EMBL" id="CP029346">
    <property type="protein sequence ID" value="AWL09620.1"/>
    <property type="molecule type" value="Genomic_DNA"/>
</dbReference>
<dbReference type="EMBL" id="CP029346">
    <property type="protein sequence ID" value="AWL09473.1"/>
    <property type="molecule type" value="Genomic_DNA"/>
</dbReference>
<dbReference type="KEGG" id="psez:HME7025_00596"/>
<dbReference type="InterPro" id="IPR002514">
    <property type="entry name" value="Transposase_8"/>
</dbReference>
<dbReference type="Pfam" id="PF01527">
    <property type="entry name" value="HTH_Tnp_1"/>
    <property type="match status" value="1"/>
</dbReference>
<dbReference type="EMBL" id="CP029346">
    <property type="protein sequence ID" value="AWL08468.1"/>
    <property type="molecule type" value="Genomic_DNA"/>
</dbReference>
<evidence type="ECO:0000313" key="3">
    <source>
        <dbReference type="EMBL" id="AWL08950.1"/>
    </source>
</evidence>
<dbReference type="GO" id="GO:0003677">
    <property type="term" value="F:DNA binding"/>
    <property type="evidence" value="ECO:0007669"/>
    <property type="project" value="InterPro"/>
</dbReference>
<accession>A0A2S2DSY6</accession>
<dbReference type="SUPFAM" id="SSF46689">
    <property type="entry name" value="Homeodomain-like"/>
    <property type="match status" value="1"/>
</dbReference>
<dbReference type="EMBL" id="CP029346">
    <property type="protein sequence ID" value="AWL08950.1"/>
    <property type="molecule type" value="Genomic_DNA"/>
</dbReference>
<organism evidence="1 7">
    <name type="scientific">Aquirufa nivalisilvae</name>
    <dbReference type="NCBI Taxonomy" id="2516557"/>
    <lineage>
        <taxon>Bacteria</taxon>
        <taxon>Pseudomonadati</taxon>
        <taxon>Bacteroidota</taxon>
        <taxon>Cytophagia</taxon>
        <taxon>Cytophagales</taxon>
        <taxon>Flectobacillaceae</taxon>
        <taxon>Aquirufa</taxon>
    </lineage>
</organism>
<dbReference type="KEGG" id="psez:HME7025_01620"/>
<keyword evidence="7" id="KW-1185">Reference proteome</keyword>
<reference evidence="7" key="1">
    <citation type="submission" date="2018-05" db="EMBL/GenBank/DDBJ databases">
        <title>Pseudarcicella sp. HME7025 Genome sequencing and assembly.</title>
        <authorList>
            <person name="Kim H."/>
            <person name="Kang H."/>
            <person name="Joh K."/>
        </authorList>
    </citation>
    <scope>NUCLEOTIDE SEQUENCE [LARGE SCALE GENOMIC DNA]</scope>
    <source>
        <strain evidence="7">HME7025</strain>
    </source>
</reference>
<dbReference type="KEGG" id="psez:HME7025_01086"/>
<evidence type="ECO:0000313" key="1">
    <source>
        <dbReference type="EMBL" id="AWL08468.1"/>
    </source>
</evidence>
<evidence type="ECO:0008006" key="8">
    <source>
        <dbReference type="Google" id="ProtNLM"/>
    </source>
</evidence>
<reference evidence="1" key="2">
    <citation type="journal article" date="2019" name="Int. J. Syst. Evol. Microbiol.">
        <title>Allopseudarcicella aquatilis gen. nov., sp. nov., isolated from freshwater.</title>
        <authorList>
            <person name="Kim H."/>
            <person name="Kang H."/>
            <person name="Joh K."/>
        </authorList>
    </citation>
    <scope>NUCLEOTIDE SEQUENCE</scope>
    <source>
        <strain evidence="1">HME7025</strain>
    </source>
</reference>
<dbReference type="OrthoDB" id="1452931at2"/>
<dbReference type="KEGG" id="psez:HME7025_01768"/>
<evidence type="ECO:0000313" key="7">
    <source>
        <dbReference type="Proteomes" id="UP000245468"/>
    </source>
</evidence>
<dbReference type="KEGG" id="psez:HME7025_01104"/>
<dbReference type="EMBL" id="CP029346">
    <property type="protein sequence ID" value="AWL08899.1"/>
    <property type="molecule type" value="Genomic_DNA"/>
</dbReference>
<dbReference type="InterPro" id="IPR009057">
    <property type="entry name" value="Homeodomain-like_sf"/>
</dbReference>
<evidence type="ECO:0000313" key="2">
    <source>
        <dbReference type="EMBL" id="AWL08899.1"/>
    </source>
</evidence>
<evidence type="ECO:0000313" key="6">
    <source>
        <dbReference type="EMBL" id="AWL09620.1"/>
    </source>
</evidence>
<gene>
    <name evidence="1" type="ORF">HME7025_00596</name>
    <name evidence="2" type="ORF">HME7025_01035</name>
    <name evidence="3" type="ORF">HME7025_01086</name>
    <name evidence="4" type="ORF">HME7025_01104</name>
    <name evidence="5" type="ORF">HME7025_01620</name>
    <name evidence="6" type="ORF">HME7025_01768</name>
</gene>
<name>A0A2S2DSY6_9BACT</name>
<sequence>MANKKLYLQSVSQRRLRHFSDSFKMEKVREIEQGRTRVSEICKQYEVSGTNVYKWISKFGTMKTNKTRVIVETQSDTQELLLLKKKVAELERIVGQKQILLDFKDKMIDLAEQAYGVDIKKKFDSKPCDTTGSPEKNITSA</sequence>
<dbReference type="Gene3D" id="1.10.10.10">
    <property type="entry name" value="Winged helix-like DNA-binding domain superfamily/Winged helix DNA-binding domain"/>
    <property type="match status" value="1"/>
</dbReference>
<protein>
    <recommendedName>
        <fullName evidence="8">Transposase</fullName>
    </recommendedName>
</protein>
<proteinExistence type="predicted"/>